<name>A0A1B9DRR4_9FLAO</name>
<comment type="caution">
    <text evidence="3">The sequence shown here is derived from an EMBL/GenBank/DDBJ whole genome shotgun (WGS) entry which is preliminary data.</text>
</comment>
<dbReference type="EMBL" id="LVEO01000013">
    <property type="protein sequence ID" value="OCB72377.1"/>
    <property type="molecule type" value="Genomic_DNA"/>
</dbReference>
<dbReference type="Proteomes" id="UP000182367">
    <property type="component" value="Unassembled WGS sequence"/>
</dbReference>
<dbReference type="EMBL" id="FNEO01000001">
    <property type="protein sequence ID" value="SDI91155.1"/>
    <property type="molecule type" value="Genomic_DNA"/>
</dbReference>
<organism evidence="3 5">
    <name type="scientific">Flavobacterium glycines</name>
    <dbReference type="NCBI Taxonomy" id="551990"/>
    <lineage>
        <taxon>Bacteria</taxon>
        <taxon>Pseudomonadati</taxon>
        <taxon>Bacteroidota</taxon>
        <taxon>Flavobacteriia</taxon>
        <taxon>Flavobacteriales</taxon>
        <taxon>Flavobacteriaceae</taxon>
        <taxon>Flavobacterium</taxon>
    </lineage>
</organism>
<evidence type="ECO:0000313" key="3">
    <source>
        <dbReference type="EMBL" id="OCB72377.1"/>
    </source>
</evidence>
<accession>A0A1B9DRR4</accession>
<evidence type="ECO:0000313" key="6">
    <source>
        <dbReference type="Proteomes" id="UP000182367"/>
    </source>
</evidence>
<protein>
    <submittedName>
        <fullName evidence="3">Uncharacterized protein</fullName>
    </submittedName>
</protein>
<reference evidence="2 7" key="4">
    <citation type="submission" date="2019-07" db="EMBL/GenBank/DDBJ databases">
        <title>Whole genome shotgun sequence of Flavobacterium glycines NBRC 105008.</title>
        <authorList>
            <person name="Hosoyama A."/>
            <person name="Uohara A."/>
            <person name="Ohji S."/>
            <person name="Ichikawa N."/>
        </authorList>
    </citation>
    <scope>NUCLEOTIDE SEQUENCE [LARGE SCALE GENOMIC DNA]</scope>
    <source>
        <strain evidence="2 7">NBRC 105008</strain>
    </source>
</reference>
<feature type="signal peptide" evidence="1">
    <location>
        <begin position="1"/>
        <end position="21"/>
    </location>
</feature>
<dbReference type="EMBL" id="BJVF01000001">
    <property type="protein sequence ID" value="GEL09852.1"/>
    <property type="molecule type" value="Genomic_DNA"/>
</dbReference>
<sequence>MKLKFLIIASIICLITNRSLAQKITTIYEIANLSELKNKKDSIDKQLSYLKLEFYLQNMKKGKSRYSLATQEDKNLLWVMHKSPNYEKLKKIWQEAVREYIAFEDEYSPEIKKHRSLNYKNSQKSLTNRNEYNKTYLALKEELKFREYEKYIYYEKKFSDKLGDMWYDGGSYLLNFYKSRNLEIPTNWLTDKDLFGIENFSNYNELMKNLKYISKVIKTN</sequence>
<dbReference type="OrthoDB" id="1347339at2"/>
<evidence type="ECO:0000313" key="4">
    <source>
        <dbReference type="EMBL" id="SDI91155.1"/>
    </source>
</evidence>
<keyword evidence="1" id="KW-0732">Signal</keyword>
<keyword evidence="6" id="KW-1185">Reference proteome</keyword>
<dbReference type="RefSeq" id="WP_066326896.1">
    <property type="nucleotide sequence ID" value="NZ_BJVF01000001.1"/>
</dbReference>
<dbReference type="Proteomes" id="UP000093226">
    <property type="component" value="Unassembled WGS sequence"/>
</dbReference>
<proteinExistence type="predicted"/>
<dbReference type="AlphaFoldDB" id="A0A1B9DRR4"/>
<reference evidence="3" key="2">
    <citation type="submission" date="2016-03" db="EMBL/GenBank/DDBJ databases">
        <authorList>
            <person name="Ploux O."/>
        </authorList>
    </citation>
    <scope>NUCLEOTIDE SEQUENCE</scope>
    <source>
        <strain evidence="3">NBRC 105008</strain>
    </source>
</reference>
<gene>
    <name evidence="3" type="ORF">FBGL_06920</name>
    <name evidence="2" type="ORF">FGL01_05910</name>
    <name evidence="4" type="ORF">SAMN05192550_1131</name>
</gene>
<evidence type="ECO:0000313" key="2">
    <source>
        <dbReference type="EMBL" id="GEL09852.1"/>
    </source>
</evidence>
<reference evidence="5" key="1">
    <citation type="submission" date="2016-03" db="EMBL/GenBank/DDBJ databases">
        <title>Draft genome sequence of Paenibacillus glacialis DSM 22343.</title>
        <authorList>
            <person name="Shin S.-K."/>
            <person name="Yi H."/>
        </authorList>
    </citation>
    <scope>NUCLEOTIDE SEQUENCE [LARGE SCALE GENOMIC DNA]</scope>
    <source>
        <strain evidence="5">NBRC 105008</strain>
    </source>
</reference>
<evidence type="ECO:0000256" key="1">
    <source>
        <dbReference type="SAM" id="SignalP"/>
    </source>
</evidence>
<reference evidence="4 6" key="3">
    <citation type="submission" date="2016-10" db="EMBL/GenBank/DDBJ databases">
        <authorList>
            <person name="Varghese N."/>
            <person name="Submissions S."/>
        </authorList>
    </citation>
    <scope>NUCLEOTIDE SEQUENCE [LARGE SCALE GENOMIC DNA]</scope>
    <source>
        <strain evidence="4 6">Gm-149</strain>
    </source>
</reference>
<feature type="chain" id="PRO_5044556182" evidence="1">
    <location>
        <begin position="22"/>
        <end position="220"/>
    </location>
</feature>
<evidence type="ECO:0000313" key="7">
    <source>
        <dbReference type="Proteomes" id="UP000321579"/>
    </source>
</evidence>
<dbReference type="Proteomes" id="UP000321579">
    <property type="component" value="Unassembled WGS sequence"/>
</dbReference>
<evidence type="ECO:0000313" key="5">
    <source>
        <dbReference type="Proteomes" id="UP000093226"/>
    </source>
</evidence>